<sequence>MSSDAEEVKAAMKEYERLVDWFYRENGDLMAPQQHEAAKKDVEYFMFLVELALAHHKQEA</sequence>
<reference evidence="1" key="1">
    <citation type="journal article" date="2014" name="Front. Microbiol.">
        <title>High frequency of phylogenetically diverse reductive dehalogenase-homologous genes in deep subseafloor sedimentary metagenomes.</title>
        <authorList>
            <person name="Kawai M."/>
            <person name="Futagami T."/>
            <person name="Toyoda A."/>
            <person name="Takaki Y."/>
            <person name="Nishi S."/>
            <person name="Hori S."/>
            <person name="Arai W."/>
            <person name="Tsubouchi T."/>
            <person name="Morono Y."/>
            <person name="Uchiyama I."/>
            <person name="Ito T."/>
            <person name="Fujiyama A."/>
            <person name="Inagaki F."/>
            <person name="Takami H."/>
        </authorList>
    </citation>
    <scope>NUCLEOTIDE SEQUENCE</scope>
    <source>
        <strain evidence="1">Expedition CK06-06</strain>
    </source>
</reference>
<evidence type="ECO:0000313" key="1">
    <source>
        <dbReference type="EMBL" id="GAI53779.1"/>
    </source>
</evidence>
<comment type="caution">
    <text evidence="1">The sequence shown here is derived from an EMBL/GenBank/DDBJ whole genome shotgun (WGS) entry which is preliminary data.</text>
</comment>
<gene>
    <name evidence="1" type="ORF">S06H3_58304</name>
</gene>
<dbReference type="EMBL" id="BARV01037732">
    <property type="protein sequence ID" value="GAI53779.1"/>
    <property type="molecule type" value="Genomic_DNA"/>
</dbReference>
<dbReference type="AlphaFoldDB" id="X1RDW4"/>
<organism evidence="1">
    <name type="scientific">marine sediment metagenome</name>
    <dbReference type="NCBI Taxonomy" id="412755"/>
    <lineage>
        <taxon>unclassified sequences</taxon>
        <taxon>metagenomes</taxon>
        <taxon>ecological metagenomes</taxon>
    </lineage>
</organism>
<accession>X1RDW4</accession>
<name>X1RDW4_9ZZZZ</name>
<proteinExistence type="predicted"/>
<protein>
    <submittedName>
        <fullName evidence="1">Uncharacterized protein</fullName>
    </submittedName>
</protein>